<sequence>MPNKLKELLLGRGWAGRTITRAETVERLNPIVKEHIVLNHNYEAAIRSLGRQDMVEALREMQRTSRMDVGKLSETIFSAGGAAYNGTDLEPDQYDLGNDGLEIVNSLIEQERDFKTTVETEREDIEHQMRTRAILELVASNSHDRLKGLEKMKSQLTRR</sequence>
<gene>
    <name evidence="1" type="ORF">CRI94_12905</name>
</gene>
<evidence type="ECO:0000313" key="2">
    <source>
        <dbReference type="Proteomes" id="UP000220102"/>
    </source>
</evidence>
<dbReference type="EMBL" id="PDEQ01000006">
    <property type="protein sequence ID" value="PEN12897.1"/>
    <property type="molecule type" value="Genomic_DNA"/>
</dbReference>
<dbReference type="RefSeq" id="WP_098076382.1">
    <property type="nucleotide sequence ID" value="NZ_PDEQ01000006.1"/>
</dbReference>
<dbReference type="OrthoDB" id="1493816at2"/>
<accession>A0A2A8CWC4</accession>
<name>A0A2A8CWC4_9BACT</name>
<proteinExistence type="predicted"/>
<organism evidence="1 2">
    <name type="scientific">Longibacter salinarum</name>
    <dbReference type="NCBI Taxonomy" id="1850348"/>
    <lineage>
        <taxon>Bacteria</taxon>
        <taxon>Pseudomonadati</taxon>
        <taxon>Rhodothermota</taxon>
        <taxon>Rhodothermia</taxon>
        <taxon>Rhodothermales</taxon>
        <taxon>Salisaetaceae</taxon>
        <taxon>Longibacter</taxon>
    </lineage>
</organism>
<comment type="caution">
    <text evidence="1">The sequence shown here is derived from an EMBL/GenBank/DDBJ whole genome shotgun (WGS) entry which is preliminary data.</text>
</comment>
<dbReference type="Proteomes" id="UP000220102">
    <property type="component" value="Unassembled WGS sequence"/>
</dbReference>
<keyword evidence="2" id="KW-1185">Reference proteome</keyword>
<evidence type="ECO:0000313" key="1">
    <source>
        <dbReference type="EMBL" id="PEN12897.1"/>
    </source>
</evidence>
<dbReference type="AlphaFoldDB" id="A0A2A8CWC4"/>
<evidence type="ECO:0008006" key="3">
    <source>
        <dbReference type="Google" id="ProtNLM"/>
    </source>
</evidence>
<protein>
    <recommendedName>
        <fullName evidence="3">DUF2383 domain-containing protein</fullName>
    </recommendedName>
</protein>
<reference evidence="1 2" key="1">
    <citation type="submission" date="2017-10" db="EMBL/GenBank/DDBJ databases">
        <title>Draft genome of Longibacter Salinarum.</title>
        <authorList>
            <person name="Goh K.M."/>
            <person name="Shamsir M.S."/>
            <person name="Lim S.W."/>
        </authorList>
    </citation>
    <scope>NUCLEOTIDE SEQUENCE [LARGE SCALE GENOMIC DNA]</scope>
    <source>
        <strain evidence="1 2">KCTC 52045</strain>
    </source>
</reference>